<dbReference type="InterPro" id="IPR001202">
    <property type="entry name" value="WW_dom"/>
</dbReference>
<name>A0A6C0J7X4_9ZZZZ</name>
<dbReference type="AlphaFoldDB" id="A0A6C0J7X4"/>
<feature type="domain" description="WW" evidence="1">
    <location>
        <begin position="46"/>
        <end position="80"/>
    </location>
</feature>
<dbReference type="Gene3D" id="2.20.70.10">
    <property type="match status" value="1"/>
</dbReference>
<organism evidence="2">
    <name type="scientific">viral metagenome</name>
    <dbReference type="NCBI Taxonomy" id="1070528"/>
    <lineage>
        <taxon>unclassified sequences</taxon>
        <taxon>metagenomes</taxon>
        <taxon>organismal metagenomes</taxon>
    </lineage>
</organism>
<reference evidence="2" key="1">
    <citation type="journal article" date="2020" name="Nature">
        <title>Giant virus diversity and host interactions through global metagenomics.</title>
        <authorList>
            <person name="Schulz F."/>
            <person name="Roux S."/>
            <person name="Paez-Espino D."/>
            <person name="Jungbluth S."/>
            <person name="Walsh D.A."/>
            <person name="Denef V.J."/>
            <person name="McMahon K.D."/>
            <person name="Konstantinidis K.T."/>
            <person name="Eloe-Fadrosh E.A."/>
            <person name="Kyrpides N.C."/>
            <person name="Woyke T."/>
        </authorList>
    </citation>
    <scope>NUCLEOTIDE SEQUENCE</scope>
    <source>
        <strain evidence="2">GVMAG-M-3300025860-12</strain>
    </source>
</reference>
<dbReference type="PROSITE" id="PS01159">
    <property type="entry name" value="WW_DOMAIN_1"/>
    <property type="match status" value="1"/>
</dbReference>
<evidence type="ECO:0000259" key="1">
    <source>
        <dbReference type="PROSITE" id="PS50020"/>
    </source>
</evidence>
<accession>A0A6C0J7X4</accession>
<sequence length="125" mass="15577">MNRVISNKNYEYIISQPSHNNPLYLSDDNNKYDYIEDNLYSYVPESNLPHDWRRLYDHEYERYYYVCDITKHTQWLNPTIPIDKIMSNNLPYTREEKWNEEYRAYYYINHVAKYTTRKRQNLKSI</sequence>
<dbReference type="PROSITE" id="PS50020">
    <property type="entry name" value="WW_DOMAIN_2"/>
    <property type="match status" value="1"/>
</dbReference>
<dbReference type="InterPro" id="IPR036020">
    <property type="entry name" value="WW_dom_sf"/>
</dbReference>
<dbReference type="SUPFAM" id="SSF51045">
    <property type="entry name" value="WW domain"/>
    <property type="match status" value="1"/>
</dbReference>
<evidence type="ECO:0000313" key="2">
    <source>
        <dbReference type="EMBL" id="QHU00098.1"/>
    </source>
</evidence>
<dbReference type="EMBL" id="MN740323">
    <property type="protein sequence ID" value="QHU00098.1"/>
    <property type="molecule type" value="Genomic_DNA"/>
</dbReference>
<proteinExistence type="predicted"/>
<protein>
    <recommendedName>
        <fullName evidence="1">WW domain-containing protein</fullName>
    </recommendedName>
</protein>